<dbReference type="PANTHER" id="PTHR33159:SF6">
    <property type="entry name" value="RPM1-INTERACTING PROTEIN 4"/>
    <property type="match status" value="1"/>
</dbReference>
<name>A0A804L5J7_MUSAM</name>
<keyword evidence="5" id="KW-1185">Reference proteome</keyword>
<dbReference type="EnsemblPlants" id="Ma11_t08140.3">
    <property type="protein sequence ID" value="Ma11_p08140.3"/>
    <property type="gene ID" value="Ma11_g08140"/>
</dbReference>
<dbReference type="EMBL" id="HG996475">
    <property type="protein sequence ID" value="CAG1863901.1"/>
    <property type="molecule type" value="Genomic_DNA"/>
</dbReference>
<accession>A0A804L5J7</accession>
<dbReference type="Pfam" id="PF05627">
    <property type="entry name" value="AvrRpt-cleavage"/>
    <property type="match status" value="1"/>
</dbReference>
<evidence type="ECO:0000256" key="1">
    <source>
        <dbReference type="SAM" id="MobiDB-lite"/>
    </source>
</evidence>
<dbReference type="Gramene" id="Ma11_t08140.3">
    <property type="protein sequence ID" value="Ma11_p08140.3"/>
    <property type="gene ID" value="Ma11_g08140"/>
</dbReference>
<evidence type="ECO:0000313" key="4">
    <source>
        <dbReference type="EnsemblPlants" id="Ma11_p08140.1"/>
    </source>
</evidence>
<reference evidence="4" key="2">
    <citation type="submission" date="2021-05" db="UniProtKB">
        <authorList>
            <consortium name="EnsemblPlants"/>
        </authorList>
    </citation>
    <scope>IDENTIFICATION</scope>
    <source>
        <strain evidence="4">subsp. malaccensis</strain>
    </source>
</reference>
<dbReference type="FunCoup" id="A0A804L5J7">
    <property type="interactions" value="3407"/>
</dbReference>
<dbReference type="Gramene" id="Ma11_t08140.4">
    <property type="protein sequence ID" value="Ma11_p08140.4"/>
    <property type="gene ID" value="Ma11_g08140"/>
</dbReference>
<dbReference type="PANTHER" id="PTHR33159">
    <property type="entry name" value="RPM1-INTERACTING PROTEIN 4 (RIN4) FAMILY PROTEIN"/>
    <property type="match status" value="1"/>
</dbReference>
<dbReference type="InterPro" id="IPR008700">
    <property type="entry name" value="TypeIII_avirulence_cleave"/>
</dbReference>
<evidence type="ECO:0000259" key="2">
    <source>
        <dbReference type="Pfam" id="PF05627"/>
    </source>
</evidence>
<protein>
    <submittedName>
        <fullName evidence="3">(wild Malaysian banana) hypothetical protein</fullName>
    </submittedName>
</protein>
<dbReference type="Proteomes" id="UP000012960">
    <property type="component" value="Unplaced"/>
</dbReference>
<dbReference type="EnsemblPlants" id="Ma11_t08140.4">
    <property type="protein sequence ID" value="Ma11_p08140.4"/>
    <property type="gene ID" value="Ma11_g08140"/>
</dbReference>
<dbReference type="InParanoid" id="A0A804L5J7"/>
<sequence>MAQHAQLPEAVSANLEAPNPKDEPHASREDDLRQPIESHLPHIAIAHKPTTESPLHRHGYQPNSSEHRRAGRTSGESDNSMERSPLHPHYHVKAATRGGVSSKGSSVSSHALASNVAGRSRPRTGGRGDETPDKGSSVPKFGEWDESNPSSADGFTGIFNKVREEKKSGSAKATMITNDTIYVNDQDGSELLLWLVQKITSITRRFRASIL</sequence>
<proteinExistence type="predicted"/>
<feature type="compositionally biased region" description="Low complexity" evidence="1">
    <location>
        <begin position="98"/>
        <end position="117"/>
    </location>
</feature>
<evidence type="ECO:0000313" key="3">
    <source>
        <dbReference type="EMBL" id="CAG1863901.1"/>
    </source>
</evidence>
<evidence type="ECO:0000313" key="5">
    <source>
        <dbReference type="Proteomes" id="UP000012960"/>
    </source>
</evidence>
<dbReference type="InterPro" id="IPR040387">
    <property type="entry name" value="RIN4/NOI4"/>
</dbReference>
<feature type="region of interest" description="Disordered" evidence="1">
    <location>
        <begin position="1"/>
        <end position="156"/>
    </location>
</feature>
<dbReference type="Gramene" id="Ma11_t08140.1">
    <property type="protein sequence ID" value="Ma11_p08140.1"/>
    <property type="gene ID" value="Ma11_g08140"/>
</dbReference>
<dbReference type="Gramene" id="Ma11_t08140.5">
    <property type="protein sequence ID" value="Ma11_p08140.5"/>
    <property type="gene ID" value="Ma11_g08140"/>
</dbReference>
<reference evidence="3" key="1">
    <citation type="submission" date="2021-03" db="EMBL/GenBank/DDBJ databases">
        <authorList>
            <consortium name="Genoscope - CEA"/>
            <person name="William W."/>
        </authorList>
    </citation>
    <scope>NUCLEOTIDE SEQUENCE</scope>
    <source>
        <strain evidence="3">Doubled-haploid Pahang</strain>
    </source>
</reference>
<dbReference type="EnsemblPlants" id="Ma11_t08140.1">
    <property type="protein sequence ID" value="Ma11_p08140.1"/>
    <property type="gene ID" value="Ma11_g08140"/>
</dbReference>
<feature type="domain" description="RIN4 pathogenic type III effector avirulence factor Avr cleavage site" evidence="2">
    <location>
        <begin position="134"/>
        <end position="167"/>
    </location>
</feature>
<organism evidence="4 5">
    <name type="scientific">Musa acuminata subsp. malaccensis</name>
    <name type="common">Wild banana</name>
    <name type="synonym">Musa malaccensis</name>
    <dbReference type="NCBI Taxonomy" id="214687"/>
    <lineage>
        <taxon>Eukaryota</taxon>
        <taxon>Viridiplantae</taxon>
        <taxon>Streptophyta</taxon>
        <taxon>Embryophyta</taxon>
        <taxon>Tracheophyta</taxon>
        <taxon>Spermatophyta</taxon>
        <taxon>Magnoliopsida</taxon>
        <taxon>Liliopsida</taxon>
        <taxon>Zingiberales</taxon>
        <taxon>Musaceae</taxon>
        <taxon>Musa</taxon>
    </lineage>
</organism>
<feature type="compositionally biased region" description="Basic and acidic residues" evidence="1">
    <location>
        <begin position="19"/>
        <end position="40"/>
    </location>
</feature>
<dbReference type="EnsemblPlants" id="Ma11_t08140.5">
    <property type="protein sequence ID" value="Ma11_p08140.5"/>
    <property type="gene ID" value="Ma11_g08140"/>
</dbReference>
<gene>
    <name evidence="3" type="ORF">GSMUA_17270.1</name>
</gene>
<dbReference type="AlphaFoldDB" id="A0A804L5J7"/>